<dbReference type="Pfam" id="PF02493">
    <property type="entry name" value="MORN"/>
    <property type="match status" value="3"/>
</dbReference>
<evidence type="ECO:0000313" key="3">
    <source>
        <dbReference type="EMBL" id="SDB20387.1"/>
    </source>
</evidence>
<keyword evidence="2" id="KW-0812">Transmembrane</keyword>
<dbReference type="SUPFAM" id="SSF82185">
    <property type="entry name" value="Histone H3 K4-specific methyltransferase SET7/9 N-terminal domain"/>
    <property type="match status" value="1"/>
</dbReference>
<dbReference type="InterPro" id="IPR003409">
    <property type="entry name" value="MORN"/>
</dbReference>
<dbReference type="EMBL" id="FMXP01000012">
    <property type="protein sequence ID" value="SDB20387.1"/>
    <property type="molecule type" value="Genomic_DNA"/>
</dbReference>
<dbReference type="eggNOG" id="COG4642">
    <property type="taxonomic scope" value="Bacteria"/>
</dbReference>
<dbReference type="Gene3D" id="2.20.110.10">
    <property type="entry name" value="Histone H3 K4-specific methyltransferase SET7/9 N-terminal domain"/>
    <property type="match status" value="2"/>
</dbReference>
<accession>A0A1G6BII4</accession>
<sequence length="126" mass="14094">MKIRQLTRGHLELIAVIVIVCCALSVFTLNLKSQKNLRYDHGKITYTGSVVNHRMNGRGKLTFENGDTYEGDFVNGVFEGEGTFTSSTGWTYTGEFKKGQADGQGTLTAQDKKVYKGRFKQGIYQK</sequence>
<dbReference type="InterPro" id="IPR014590">
    <property type="entry name" value="UCP034300_MORN_rpt-cont"/>
</dbReference>
<feature type="transmembrane region" description="Helical" evidence="2">
    <location>
        <begin position="12"/>
        <end position="31"/>
    </location>
</feature>
<proteinExistence type="predicted"/>
<dbReference type="PANTHER" id="PTHR43215:SF14">
    <property type="entry name" value="RADIAL SPOKE HEAD 1 HOMOLOG"/>
    <property type="match status" value="1"/>
</dbReference>
<dbReference type="RefSeq" id="WP_074485908.1">
    <property type="nucleotide sequence ID" value="NZ_FMXP01000012.1"/>
</dbReference>
<reference evidence="3 4" key="1">
    <citation type="submission" date="2016-10" db="EMBL/GenBank/DDBJ databases">
        <authorList>
            <person name="de Groot N.N."/>
        </authorList>
    </citation>
    <scope>NUCLEOTIDE SEQUENCE [LARGE SCALE GENOMIC DNA]</scope>
    <source>
        <strain evidence="3 4">A-4</strain>
    </source>
</reference>
<name>A0A1G6BII4_9STRE</name>
<keyword evidence="2" id="KW-0472">Membrane</keyword>
<keyword evidence="2" id="KW-1133">Transmembrane helix</keyword>
<evidence type="ECO:0000256" key="1">
    <source>
        <dbReference type="ARBA" id="ARBA00022737"/>
    </source>
</evidence>
<gene>
    <name evidence="3" type="ORF">SAMN02910293_01037</name>
</gene>
<keyword evidence="1" id="KW-0677">Repeat</keyword>
<dbReference type="Proteomes" id="UP000182508">
    <property type="component" value="Unassembled WGS sequence"/>
</dbReference>
<dbReference type="SMART" id="SM00698">
    <property type="entry name" value="MORN"/>
    <property type="match status" value="3"/>
</dbReference>
<evidence type="ECO:0000256" key="2">
    <source>
        <dbReference type="SAM" id="Phobius"/>
    </source>
</evidence>
<keyword evidence="4" id="KW-1185">Reference proteome</keyword>
<dbReference type="STRING" id="439219.SAMN02910293_01037"/>
<evidence type="ECO:0000313" key="4">
    <source>
        <dbReference type="Proteomes" id="UP000182508"/>
    </source>
</evidence>
<dbReference type="PIRSF" id="PIRSF034300">
    <property type="entry name" value="UCP034300"/>
    <property type="match status" value="1"/>
</dbReference>
<dbReference type="PANTHER" id="PTHR43215">
    <property type="entry name" value="RADIAL SPOKE HEAD 1 HOMOLOG"/>
    <property type="match status" value="1"/>
</dbReference>
<dbReference type="AlphaFoldDB" id="A0A1G6BII4"/>
<protein>
    <submittedName>
        <fullName evidence="3">Uncharacterized conserved protein</fullName>
    </submittedName>
</protein>
<organism evidence="3 4">
    <name type="scientific">Streptococcus henryi</name>
    <dbReference type="NCBI Taxonomy" id="439219"/>
    <lineage>
        <taxon>Bacteria</taxon>
        <taxon>Bacillati</taxon>
        <taxon>Bacillota</taxon>
        <taxon>Bacilli</taxon>
        <taxon>Lactobacillales</taxon>
        <taxon>Streptococcaceae</taxon>
        <taxon>Streptococcus</taxon>
    </lineage>
</organism>